<dbReference type="PANTHER" id="PTHR36317:SF1">
    <property type="entry name" value="PROTEIN MULTIPLE CHLOROPLAST DIVISION SITE 1"/>
    <property type="match status" value="1"/>
</dbReference>
<dbReference type="InterPro" id="IPR034572">
    <property type="entry name" value="MCD1"/>
</dbReference>
<dbReference type="EMBL" id="CAKOAT010018892">
    <property type="protein sequence ID" value="CAH8284176.1"/>
    <property type="molecule type" value="Genomic_DNA"/>
</dbReference>
<dbReference type="PANTHER" id="PTHR36317">
    <property type="entry name" value="PROTEIN MULTIPLE CHLOROPLAST DIVISION SITE 1"/>
    <property type="match status" value="1"/>
</dbReference>
<evidence type="ECO:0000313" key="2">
    <source>
        <dbReference type="Proteomes" id="UP001642260"/>
    </source>
</evidence>
<evidence type="ECO:0000313" key="1">
    <source>
        <dbReference type="EMBL" id="CAH8284176.1"/>
    </source>
</evidence>
<organism evidence="1 2">
    <name type="scientific">Eruca vesicaria subsp. sativa</name>
    <name type="common">Garden rocket</name>
    <name type="synonym">Eruca sativa</name>
    <dbReference type="NCBI Taxonomy" id="29727"/>
    <lineage>
        <taxon>Eukaryota</taxon>
        <taxon>Viridiplantae</taxon>
        <taxon>Streptophyta</taxon>
        <taxon>Embryophyta</taxon>
        <taxon>Tracheophyta</taxon>
        <taxon>Spermatophyta</taxon>
        <taxon>Magnoliopsida</taxon>
        <taxon>eudicotyledons</taxon>
        <taxon>Gunneridae</taxon>
        <taxon>Pentapetalae</taxon>
        <taxon>rosids</taxon>
        <taxon>malvids</taxon>
        <taxon>Brassicales</taxon>
        <taxon>Brassicaceae</taxon>
        <taxon>Brassiceae</taxon>
        <taxon>Eruca</taxon>
    </lineage>
</organism>
<accession>A0ABC8ISK5</accession>
<name>A0ABC8ISK5_ERUVS</name>
<dbReference type="AlphaFoldDB" id="A0ABC8ISK5"/>
<dbReference type="Proteomes" id="UP001642260">
    <property type="component" value="Unassembled WGS sequence"/>
</dbReference>
<keyword evidence="2" id="KW-1185">Reference proteome</keyword>
<proteinExistence type="predicted"/>
<reference evidence="1 2" key="1">
    <citation type="submission" date="2022-03" db="EMBL/GenBank/DDBJ databases">
        <authorList>
            <person name="Macdonald S."/>
            <person name="Ahmed S."/>
            <person name="Newling K."/>
        </authorList>
    </citation>
    <scope>NUCLEOTIDE SEQUENCE [LARGE SCALE GENOMIC DNA]</scope>
</reference>
<gene>
    <name evidence="1" type="ORF">ERUC_LOCUS742</name>
</gene>
<comment type="caution">
    <text evidence="1">The sequence shown here is derived from an EMBL/GenBank/DDBJ whole genome shotgun (WGS) entry which is preliminary data.</text>
</comment>
<protein>
    <submittedName>
        <fullName evidence="1">Uncharacterized protein</fullName>
    </submittedName>
</protein>
<sequence length="104" mass="12146">MQFALGRSASKKIHHSIFKAFKVELKGGFPDQFTHELEPFLRKQVKWIPANNPFATTVNDIDQDFAQKNVYQKDGVPFWLRAEHEAIQRKLDALQNEKLNNLEH</sequence>